<dbReference type="SUPFAM" id="SSF49899">
    <property type="entry name" value="Concanavalin A-like lectins/glucanases"/>
    <property type="match status" value="1"/>
</dbReference>
<dbReference type="STRING" id="579105.SAMN04488096_10339"/>
<gene>
    <name evidence="2" type="ORF">SAMN04488096_10339</name>
</gene>
<dbReference type="Pfam" id="PF17957">
    <property type="entry name" value="Big_7"/>
    <property type="match status" value="1"/>
</dbReference>
<evidence type="ECO:0000256" key="1">
    <source>
        <dbReference type="SAM" id="SignalP"/>
    </source>
</evidence>
<dbReference type="GO" id="GO:0005975">
    <property type="term" value="P:carbohydrate metabolic process"/>
    <property type="evidence" value="ECO:0007669"/>
    <property type="project" value="UniProtKB-ARBA"/>
</dbReference>
<dbReference type="GO" id="GO:0004553">
    <property type="term" value="F:hydrolase activity, hydrolyzing O-glycosyl compounds"/>
    <property type="evidence" value="ECO:0007669"/>
    <property type="project" value="UniProtKB-ARBA"/>
</dbReference>
<proteinExistence type="predicted"/>
<organism evidence="2 3">
    <name type="scientific">Mesonia phycicola</name>
    <dbReference type="NCBI Taxonomy" id="579105"/>
    <lineage>
        <taxon>Bacteria</taxon>
        <taxon>Pseudomonadati</taxon>
        <taxon>Bacteroidota</taxon>
        <taxon>Flavobacteriia</taxon>
        <taxon>Flavobacteriales</taxon>
        <taxon>Flavobacteriaceae</taxon>
        <taxon>Mesonia</taxon>
    </lineage>
</organism>
<accession>A0A1M6CKE5</accession>
<dbReference type="EMBL" id="FQYY01000003">
    <property type="protein sequence ID" value="SHI61492.1"/>
    <property type="molecule type" value="Genomic_DNA"/>
</dbReference>
<reference evidence="2 3" key="1">
    <citation type="submission" date="2016-11" db="EMBL/GenBank/DDBJ databases">
        <authorList>
            <person name="Jaros S."/>
            <person name="Januszkiewicz K."/>
            <person name="Wedrychowicz H."/>
        </authorList>
    </citation>
    <scope>NUCLEOTIDE SEQUENCE [LARGE SCALE GENOMIC DNA]</scope>
    <source>
        <strain evidence="2 3">DSM 21425</strain>
    </source>
</reference>
<name>A0A1M6CKE5_9FLAO</name>
<dbReference type="Gene3D" id="2.60.120.200">
    <property type="match status" value="1"/>
</dbReference>
<protein>
    <submittedName>
        <fullName evidence="2">Concanavalin A-like lectin/glucanases superfamily protein</fullName>
    </submittedName>
</protein>
<dbReference type="RefSeq" id="WP_073148835.1">
    <property type="nucleotide sequence ID" value="NZ_FQYY01000003.1"/>
</dbReference>
<dbReference type="AlphaFoldDB" id="A0A1M6CKE5"/>
<dbReference type="InterPro" id="IPR013320">
    <property type="entry name" value="ConA-like_dom_sf"/>
</dbReference>
<dbReference type="InterPro" id="IPR013783">
    <property type="entry name" value="Ig-like_fold"/>
</dbReference>
<dbReference type="OrthoDB" id="950827at2"/>
<dbReference type="Pfam" id="PF13385">
    <property type="entry name" value="Laminin_G_3"/>
    <property type="match status" value="1"/>
</dbReference>
<keyword evidence="1" id="KW-0732">Signal</keyword>
<sequence>MLKKNIFKKISILSLVVVATIACQQESIDDITSVDPGTDESAPVVEITSPSDGMSFQTTAETTMLDIAFEVIDDIEVVEISVSLNGEEIEYYNEFTDYRIVPKEIAYELGDGDYTLTVQATDIVGNITTDTVSFSKSTVDYLPQFDEEAFYMNFNGNYTEFISNTEITVVGQPGYAGEAKVGSNAYAGNTDSYLTAPVDGLTSENFSATFWYKVNAVPDRAGILVAGPEDTENPDAQILRTSGFRLFREASGSLQVIKLNVGTGDAESWNDGGTVDPAAGEWAHIAFTISATETKIYINGALVNTATLATPMSWSGTEFFSIMSGAPRFAGWGHLSDSSYIDDLRFFTKELTEDDIMNVMEYTEE</sequence>
<feature type="signal peptide" evidence="1">
    <location>
        <begin position="1"/>
        <end position="24"/>
    </location>
</feature>
<dbReference type="GO" id="GO:0030246">
    <property type="term" value="F:carbohydrate binding"/>
    <property type="evidence" value="ECO:0007669"/>
    <property type="project" value="UniProtKB-KW"/>
</dbReference>
<evidence type="ECO:0000313" key="2">
    <source>
        <dbReference type="EMBL" id="SHI61492.1"/>
    </source>
</evidence>
<dbReference type="Proteomes" id="UP000184225">
    <property type="component" value="Unassembled WGS sequence"/>
</dbReference>
<dbReference type="PROSITE" id="PS51257">
    <property type="entry name" value="PROKAR_LIPOPROTEIN"/>
    <property type="match status" value="1"/>
</dbReference>
<dbReference type="Gene3D" id="2.60.40.10">
    <property type="entry name" value="Immunoglobulins"/>
    <property type="match status" value="1"/>
</dbReference>
<evidence type="ECO:0000313" key="3">
    <source>
        <dbReference type="Proteomes" id="UP000184225"/>
    </source>
</evidence>
<keyword evidence="2" id="KW-0430">Lectin</keyword>
<feature type="chain" id="PRO_5012657896" evidence="1">
    <location>
        <begin position="25"/>
        <end position="365"/>
    </location>
</feature>
<keyword evidence="3" id="KW-1185">Reference proteome</keyword>